<name>A0AAJ0G748_9PEZI</name>
<feature type="compositionally biased region" description="Polar residues" evidence="2">
    <location>
        <begin position="180"/>
        <end position="199"/>
    </location>
</feature>
<evidence type="ECO:0000313" key="4">
    <source>
        <dbReference type="EMBL" id="KAK3051560.1"/>
    </source>
</evidence>
<dbReference type="PROSITE" id="PS50888">
    <property type="entry name" value="BHLH"/>
    <property type="match status" value="1"/>
</dbReference>
<feature type="region of interest" description="Disordered" evidence="2">
    <location>
        <begin position="957"/>
        <end position="997"/>
    </location>
</feature>
<dbReference type="InterPro" id="IPR036638">
    <property type="entry name" value="HLH_DNA-bd_sf"/>
</dbReference>
<accession>A0AAJ0G748</accession>
<feature type="compositionally biased region" description="Low complexity" evidence="2">
    <location>
        <begin position="170"/>
        <end position="179"/>
    </location>
</feature>
<dbReference type="GO" id="GO:0046983">
    <property type="term" value="F:protein dimerization activity"/>
    <property type="evidence" value="ECO:0007669"/>
    <property type="project" value="InterPro"/>
</dbReference>
<evidence type="ECO:0000259" key="3">
    <source>
        <dbReference type="PROSITE" id="PS50888"/>
    </source>
</evidence>
<gene>
    <name evidence="4" type="primary">CPH2</name>
    <name evidence="4" type="ORF">LTR09_007215</name>
</gene>
<dbReference type="EMBL" id="JAWDJX010000025">
    <property type="protein sequence ID" value="KAK3051560.1"/>
    <property type="molecule type" value="Genomic_DNA"/>
</dbReference>
<feature type="compositionally biased region" description="Polar residues" evidence="2">
    <location>
        <begin position="17"/>
        <end position="29"/>
    </location>
</feature>
<dbReference type="GO" id="GO:0045944">
    <property type="term" value="P:positive regulation of transcription by RNA polymerase II"/>
    <property type="evidence" value="ECO:0007669"/>
    <property type="project" value="InterPro"/>
</dbReference>
<feature type="region of interest" description="Disordered" evidence="2">
    <location>
        <begin position="340"/>
        <end position="370"/>
    </location>
</feature>
<evidence type="ECO:0000256" key="2">
    <source>
        <dbReference type="SAM" id="MobiDB-lite"/>
    </source>
</evidence>
<organism evidence="4 5">
    <name type="scientific">Extremus antarcticus</name>
    <dbReference type="NCBI Taxonomy" id="702011"/>
    <lineage>
        <taxon>Eukaryota</taxon>
        <taxon>Fungi</taxon>
        <taxon>Dikarya</taxon>
        <taxon>Ascomycota</taxon>
        <taxon>Pezizomycotina</taxon>
        <taxon>Dothideomycetes</taxon>
        <taxon>Dothideomycetidae</taxon>
        <taxon>Mycosphaerellales</taxon>
        <taxon>Extremaceae</taxon>
        <taxon>Extremus</taxon>
    </lineage>
</organism>
<feature type="region of interest" description="Disordered" evidence="2">
    <location>
        <begin position="170"/>
        <end position="245"/>
    </location>
</feature>
<dbReference type="SMART" id="SM00353">
    <property type="entry name" value="HLH"/>
    <property type="match status" value="1"/>
</dbReference>
<dbReference type="CDD" id="cd11399">
    <property type="entry name" value="bHLHzip_scHMS1_like"/>
    <property type="match status" value="1"/>
</dbReference>
<evidence type="ECO:0000313" key="5">
    <source>
        <dbReference type="Proteomes" id="UP001271007"/>
    </source>
</evidence>
<dbReference type="SUPFAM" id="SSF47459">
    <property type="entry name" value="HLH, helix-loop-helix DNA-binding domain"/>
    <property type="match status" value="1"/>
</dbReference>
<dbReference type="AlphaFoldDB" id="A0AAJ0G748"/>
<feature type="compositionally biased region" description="Basic residues" evidence="2">
    <location>
        <begin position="205"/>
        <end position="214"/>
    </location>
</feature>
<evidence type="ECO:0000256" key="1">
    <source>
        <dbReference type="SAM" id="Coils"/>
    </source>
</evidence>
<dbReference type="Pfam" id="PF00010">
    <property type="entry name" value="HLH"/>
    <property type="match status" value="1"/>
</dbReference>
<dbReference type="Pfam" id="PF09427">
    <property type="entry name" value="DUF2014"/>
    <property type="match status" value="1"/>
</dbReference>
<protein>
    <submittedName>
        <fullName evidence="4">Clr6 histone deacetylase associated PHD protein-2 Cph2</fullName>
    </submittedName>
</protein>
<comment type="caution">
    <text evidence="4">The sequence shown here is derived from an EMBL/GenBank/DDBJ whole genome shotgun (WGS) entry which is preliminary data.</text>
</comment>
<feature type="compositionally biased region" description="Polar residues" evidence="2">
    <location>
        <begin position="46"/>
        <end position="63"/>
    </location>
</feature>
<sequence>MDYGRGWQGGFPIQPDTFRQTFGGSQNGENWEDWLRWDGDAPVTSPEDNSFNSGSSKNDSPIQDSVMPADLELFGKDSQTLAPPIIMGEDTFDFGVDDIGGNEPFLFGAGTDGTASLDFQPIVEMDQPYTGIPKLDTSYAGWALPPTNDTQSFDLSALTAETWNGLPAAATASTTAPSTHFSPESTSNARTSISSTSPDAQPPPPKKRGGRKRKAEVQLAKDQDEESSERDADGNPIKKTNHNVIEKRYRNNLNDKIVELRNSVPSLRAMGRANQSSNDEDLEGLTPAHKLNKATVMGKATEYIKHLEKRNKTMADEMEALKARLAAVETVIGKNRVRQASLSMSPQSTNGRPRDMSSASQNGAGYLNLPQEQTGFGLQAVRQQYMQQQAQPNYNRPPNPPVDAQNQPQYVNGRGGGVMTKVMMGAMAGIMVMEGFHSEQDDSSSHGLSALPLPSLFRRGLDISSPSSAAALSREAAVPLLKLFLVIGALAYIIVPLLSFSPRRKQKSRSLSVRLPHAPSLASPIEVRRKAWLTAIQTVWVPKHFLLEVVAVAAKMFSLSVRRIIGSEVYNTITGANKEDETARIKAWDIAIDAQLAGGDQEVSYYRLLLTLMESGTLPDSPTRLMQKAVHFRVFFWEVANAGYGNMTGFKQFTEKVGKYYWDTARRQQKELLQARAQGRPHQEMDDDVEVLPDHLTSLLELECDDVLSDEMIQRAWNLAWNKPSAYRAVANMARDAVIEDHAIRSPLDAIAAWYANMTVDDTLVDSISTTTSFLDTEYYIGLAVSIAPPASATLARALAAKAVLSNSNRDINTLAAFDSLPAIAPTSSEMNLVSHIPATPEICTALTLAKLHTLTLPSASASAQDRALKAIASMHLPPSSFTLLTAIATTRLLKSLTNSKIALTTNERNGVEDLAANLRIWVGTSAGRSAGLGREECAAVVEMSLSAAKRAGGWLGGDRDRDSGYGSTRSSTMNSVEGSPVRETNDMSVPGFPVGA</sequence>
<keyword evidence="5" id="KW-1185">Reference proteome</keyword>
<dbReference type="PANTHER" id="PTHR47336">
    <property type="entry name" value="TRANSCRIPTION FACTOR HMS1-RELATED"/>
    <property type="match status" value="1"/>
</dbReference>
<feature type="compositionally biased region" description="Polar residues" evidence="2">
    <location>
        <begin position="340"/>
        <end position="363"/>
    </location>
</feature>
<feature type="domain" description="BHLH" evidence="3">
    <location>
        <begin position="237"/>
        <end position="307"/>
    </location>
</feature>
<dbReference type="GO" id="GO:0032933">
    <property type="term" value="P:SREBP signaling pathway"/>
    <property type="evidence" value="ECO:0007669"/>
    <property type="project" value="InterPro"/>
</dbReference>
<dbReference type="InterPro" id="IPR011598">
    <property type="entry name" value="bHLH_dom"/>
</dbReference>
<dbReference type="PANTHER" id="PTHR47336:SF2">
    <property type="entry name" value="TRANSCRIPTION FACTOR HMS1-RELATED"/>
    <property type="match status" value="1"/>
</dbReference>
<proteinExistence type="predicted"/>
<dbReference type="InterPro" id="IPR052099">
    <property type="entry name" value="Regulatory_TF_Diverse"/>
</dbReference>
<feature type="region of interest" description="Disordered" evidence="2">
    <location>
        <begin position="1"/>
        <end position="63"/>
    </location>
</feature>
<dbReference type="InterPro" id="IPR019006">
    <property type="entry name" value="Sre1_C"/>
</dbReference>
<reference evidence="4" key="1">
    <citation type="submission" date="2023-04" db="EMBL/GenBank/DDBJ databases">
        <title>Black Yeasts Isolated from many extreme environments.</title>
        <authorList>
            <person name="Coleine C."/>
            <person name="Stajich J.E."/>
            <person name="Selbmann L."/>
        </authorList>
    </citation>
    <scope>NUCLEOTIDE SEQUENCE</scope>
    <source>
        <strain evidence="4">CCFEE 5312</strain>
    </source>
</reference>
<dbReference type="Gene3D" id="4.10.280.10">
    <property type="entry name" value="Helix-loop-helix DNA-binding domain"/>
    <property type="match status" value="1"/>
</dbReference>
<dbReference type="Proteomes" id="UP001271007">
    <property type="component" value="Unassembled WGS sequence"/>
</dbReference>
<keyword evidence="1" id="KW-0175">Coiled coil</keyword>
<feature type="coiled-coil region" evidence="1">
    <location>
        <begin position="304"/>
        <end position="331"/>
    </location>
</feature>